<accession>I2GSH1</accession>
<name>I2GSH1_9BACT</name>
<dbReference type="Gene3D" id="3.10.490.10">
    <property type="entry name" value="Gamma-glutamyl cyclotransferase-like"/>
    <property type="match status" value="1"/>
</dbReference>
<feature type="domain" description="Gamma-glutamylcyclotransferase AIG2-like" evidence="1">
    <location>
        <begin position="128"/>
        <end position="197"/>
    </location>
</feature>
<dbReference type="InterPro" id="IPR009288">
    <property type="entry name" value="AIG2-like_dom"/>
</dbReference>
<dbReference type="AlphaFoldDB" id="I2GSH1"/>
<evidence type="ECO:0000259" key="1">
    <source>
        <dbReference type="Pfam" id="PF06094"/>
    </source>
</evidence>
<dbReference type="OrthoDB" id="482277at2"/>
<dbReference type="Pfam" id="PF06094">
    <property type="entry name" value="GGACT"/>
    <property type="match status" value="2"/>
</dbReference>
<evidence type="ECO:0000313" key="2">
    <source>
        <dbReference type="EMBL" id="CCH56850.1"/>
    </source>
</evidence>
<dbReference type="STRING" id="1185876.BN8_06239"/>
<dbReference type="eggNOG" id="COG2105">
    <property type="taxonomic scope" value="Bacteria"/>
</dbReference>
<dbReference type="InterPro" id="IPR013024">
    <property type="entry name" value="GGCT-like"/>
</dbReference>
<sequence length="200" mass="22352">MLFVSCLYFFRTSYLLLATLNLQHKLTKPMPATSSTSVMDLLFVYGTLRQGARNEAAAYLHQRSRHVGIGFLPGKLYYVDWYPGAVYQPTGATVTGQYRSDVPSDITNLVGSDGTSDQHSPLIDQAPFITGDVFRLHHPAEMLTFLDDYEDVTADGKGIYVRELLPVMLLGQPTTAWVYLYNRPVTQLVLIESGDFAAYL</sequence>
<dbReference type="Proteomes" id="UP000009309">
    <property type="component" value="Unassembled WGS sequence"/>
</dbReference>
<proteinExistence type="predicted"/>
<comment type="caution">
    <text evidence="2">The sequence shown here is derived from an EMBL/GenBank/DDBJ whole genome shotgun (WGS) entry which is preliminary data.</text>
</comment>
<evidence type="ECO:0000313" key="3">
    <source>
        <dbReference type="Proteomes" id="UP000009309"/>
    </source>
</evidence>
<keyword evidence="3" id="KW-1185">Reference proteome</keyword>
<feature type="domain" description="Gamma-glutamylcyclotransferase AIG2-like" evidence="1">
    <location>
        <begin position="42"/>
        <end position="98"/>
    </location>
</feature>
<dbReference type="EMBL" id="CAIT01000010">
    <property type="protein sequence ID" value="CCH56850.1"/>
    <property type="molecule type" value="Genomic_DNA"/>
</dbReference>
<dbReference type="SUPFAM" id="SSF110857">
    <property type="entry name" value="Gamma-glutamyl cyclotransferase-like"/>
    <property type="match status" value="1"/>
</dbReference>
<protein>
    <recommendedName>
        <fullName evidence="1">Gamma-glutamylcyclotransferase AIG2-like domain-containing protein</fullName>
    </recommendedName>
</protein>
<dbReference type="InterPro" id="IPR036568">
    <property type="entry name" value="GGCT-like_sf"/>
</dbReference>
<organism evidence="2 3">
    <name type="scientific">Fibrisoma limi BUZ 3</name>
    <dbReference type="NCBI Taxonomy" id="1185876"/>
    <lineage>
        <taxon>Bacteria</taxon>
        <taxon>Pseudomonadati</taxon>
        <taxon>Bacteroidota</taxon>
        <taxon>Cytophagia</taxon>
        <taxon>Cytophagales</taxon>
        <taxon>Spirosomataceae</taxon>
        <taxon>Fibrisoma</taxon>
    </lineage>
</organism>
<dbReference type="CDD" id="cd06661">
    <property type="entry name" value="GGCT_like"/>
    <property type="match status" value="1"/>
</dbReference>
<reference evidence="2 3" key="1">
    <citation type="journal article" date="2012" name="J. Bacteriol.">
        <title>Genome Sequence of the Filamentous Bacterium Fibrisoma limi BUZ 3T.</title>
        <authorList>
            <person name="Filippini M."/>
            <person name="Qi W."/>
            <person name="Jaenicke S."/>
            <person name="Goesmann A."/>
            <person name="Smits T.H."/>
            <person name="Bagheri H.C."/>
        </authorList>
    </citation>
    <scope>NUCLEOTIDE SEQUENCE [LARGE SCALE GENOMIC DNA]</scope>
    <source>
        <strain evidence="3">BUZ 3T</strain>
    </source>
</reference>
<gene>
    <name evidence="2" type="ORF">BN8_06239</name>
</gene>